<keyword evidence="2" id="KW-1185">Reference proteome</keyword>
<dbReference type="EMBL" id="CAJVPT010008099">
    <property type="protein sequence ID" value="CAG8548277.1"/>
    <property type="molecule type" value="Genomic_DNA"/>
</dbReference>
<proteinExistence type="predicted"/>
<name>A0ACA9LSH7_9GLOM</name>
<evidence type="ECO:0000313" key="2">
    <source>
        <dbReference type="Proteomes" id="UP000789525"/>
    </source>
</evidence>
<evidence type="ECO:0000313" key="1">
    <source>
        <dbReference type="EMBL" id="CAG8548277.1"/>
    </source>
</evidence>
<comment type="caution">
    <text evidence="1">The sequence shown here is derived from an EMBL/GenBank/DDBJ whole genome shotgun (WGS) entry which is preliminary data.</text>
</comment>
<dbReference type="Proteomes" id="UP000789525">
    <property type="component" value="Unassembled WGS sequence"/>
</dbReference>
<gene>
    <name evidence="1" type="ORF">ACOLOM_LOCUS4746</name>
</gene>
<protein>
    <submittedName>
        <fullName evidence="1">16986_t:CDS:1</fullName>
    </submittedName>
</protein>
<reference evidence="1" key="1">
    <citation type="submission" date="2021-06" db="EMBL/GenBank/DDBJ databases">
        <authorList>
            <person name="Kallberg Y."/>
            <person name="Tangrot J."/>
            <person name="Rosling A."/>
        </authorList>
    </citation>
    <scope>NUCLEOTIDE SEQUENCE</scope>
    <source>
        <strain evidence="1">CL356</strain>
    </source>
</reference>
<organism evidence="1 2">
    <name type="scientific">Acaulospora colombiana</name>
    <dbReference type="NCBI Taxonomy" id="27376"/>
    <lineage>
        <taxon>Eukaryota</taxon>
        <taxon>Fungi</taxon>
        <taxon>Fungi incertae sedis</taxon>
        <taxon>Mucoromycota</taxon>
        <taxon>Glomeromycotina</taxon>
        <taxon>Glomeromycetes</taxon>
        <taxon>Diversisporales</taxon>
        <taxon>Acaulosporaceae</taxon>
        <taxon>Acaulospora</taxon>
    </lineage>
</organism>
<accession>A0ACA9LSH7</accession>
<sequence length="336" mass="38492">MTTNNPNNLRVTYKVGNYKGKLLGDQSTTTDEFVDFKDKSHFQLFYDITDISDTAKLTPKYFREVFKPDKKYKLYWFKDALKSPPQNNQKSSSTSSPTAIWTIEPLKFKFSKIFRKAKRPKQFAITFTDTGSRSVFKFDGGKNEQLGYSGDTYTPFNSAHVQRYRWVRYSDGSKWVFISRDEPNNPFVEFRKSEIGNEFIIVFIRETPSCWNPNITDQILPPPSPKSSPSIMSSSEFTATSSFRDSATTGITSDYSSYRESTSSGTSSRVGANKHPSILGVVNSVNNFDSVSPTETKFFDSKNDENPNKFWLEFVLASTVVIQDEVNSRKYRMWKS</sequence>